<dbReference type="EMBL" id="BIFT01000002">
    <property type="protein sequence ID" value="GCE30317.1"/>
    <property type="molecule type" value="Genomic_DNA"/>
</dbReference>
<gene>
    <name evidence="3" type="ORF">KDA_58010</name>
    <name evidence="4" type="ORF">KDA_58330</name>
</gene>
<dbReference type="InterPro" id="IPR036249">
    <property type="entry name" value="Thioredoxin-like_sf"/>
</dbReference>
<reference evidence="5" key="1">
    <citation type="submission" date="2018-12" db="EMBL/GenBank/DDBJ databases">
        <title>Tengunoibacter tsumagoiensis gen. nov., sp. nov., Dictyobacter kobayashii sp. nov., D. alpinus sp. nov., and D. joshuensis sp. nov. and description of Dictyobacteraceae fam. nov. within the order Ktedonobacterales isolated from Tengu-no-mugimeshi.</title>
        <authorList>
            <person name="Wang C.M."/>
            <person name="Zheng Y."/>
            <person name="Sakai Y."/>
            <person name="Toyoda A."/>
            <person name="Minakuchi Y."/>
            <person name="Abe K."/>
            <person name="Yokota A."/>
            <person name="Yabe S."/>
        </authorList>
    </citation>
    <scope>NUCLEOTIDE SEQUENCE [LARGE SCALE GENOMIC DNA]</scope>
    <source>
        <strain evidence="5">Uno16</strain>
    </source>
</reference>
<dbReference type="OrthoDB" id="9784686at2"/>
<evidence type="ECO:0000256" key="1">
    <source>
        <dbReference type="ARBA" id="ARBA00005791"/>
    </source>
</evidence>
<dbReference type="InterPro" id="IPR012336">
    <property type="entry name" value="Thioredoxin-like_fold"/>
</dbReference>
<proteinExistence type="inferred from homology"/>
<dbReference type="PROSITE" id="PS51352">
    <property type="entry name" value="THIOREDOXIN_2"/>
    <property type="match status" value="1"/>
</dbReference>
<evidence type="ECO:0000313" key="4">
    <source>
        <dbReference type="EMBL" id="GCE30349.1"/>
    </source>
</evidence>
<dbReference type="RefSeq" id="WP_126630448.1">
    <property type="nucleotide sequence ID" value="NZ_BIFT01000002.1"/>
</dbReference>
<name>A0A402BG97_9CHLR</name>
<dbReference type="Gene3D" id="3.40.30.10">
    <property type="entry name" value="Glutaredoxin"/>
    <property type="match status" value="1"/>
</dbReference>
<sequence>MENTSDAIQLVPEVSSHDHIQGSLDAPVTLVEYGDFQCPYCRQAQSTVKKLQQKFQDQLCFVFRNYPLVESHPNAEHAAEAAEIAASQGKFWEMYQLLFDHQNELDDAHLVKYAEQLGIDRALFIQAMTDGNQIERIRKDMESGDQSGVPATPTFFINGVRYEDTPDVETMAQAIERVLEKHL</sequence>
<evidence type="ECO:0000313" key="3">
    <source>
        <dbReference type="EMBL" id="GCE30317.1"/>
    </source>
</evidence>
<dbReference type="PANTHER" id="PTHR13887:SF55">
    <property type="entry name" value="SLR0313 PROTEIN"/>
    <property type="match status" value="1"/>
</dbReference>
<keyword evidence="5" id="KW-1185">Reference proteome</keyword>
<dbReference type="SUPFAM" id="SSF52833">
    <property type="entry name" value="Thioredoxin-like"/>
    <property type="match status" value="1"/>
</dbReference>
<comment type="caution">
    <text evidence="4">The sequence shown here is derived from an EMBL/GenBank/DDBJ whole genome shotgun (WGS) entry which is preliminary data.</text>
</comment>
<evidence type="ECO:0000259" key="2">
    <source>
        <dbReference type="PROSITE" id="PS51352"/>
    </source>
</evidence>
<protein>
    <recommendedName>
        <fullName evidence="2">Thioredoxin domain-containing protein</fullName>
    </recommendedName>
</protein>
<dbReference type="InterPro" id="IPR013766">
    <property type="entry name" value="Thioredoxin_domain"/>
</dbReference>
<feature type="domain" description="Thioredoxin" evidence="2">
    <location>
        <begin position="1"/>
        <end position="180"/>
    </location>
</feature>
<dbReference type="AlphaFoldDB" id="A0A402BG97"/>
<evidence type="ECO:0000313" key="5">
    <source>
        <dbReference type="Proteomes" id="UP000287171"/>
    </source>
</evidence>
<reference evidence="4" key="2">
    <citation type="journal article" date="2019" name="Int. J. Syst. Evol. Microbiol.">
        <title>Tengunoibacter tsumagoiensis gen. nov., sp. nov., Dictyobacter kobayashii sp. nov., Dictyobacter alpinus sp. nov., and description of Dictyobacteraceae fam. nov. within the order Ktedonobacterales isolated from Tengu-no-mugimeshi, a soil-like granular mass of micro-organisms, and emended descriptions of the genera Ktedonobacter and Dictyobacter.</title>
        <authorList>
            <person name="Wang C."/>
            <person name="Zheng Y."/>
            <person name="Sakai Y."/>
            <person name="Toyoda A."/>
            <person name="Minakuchi Y."/>
            <person name="Abe K."/>
            <person name="Yokota A."/>
            <person name="Yabe S."/>
        </authorList>
    </citation>
    <scope>NUCLEOTIDE SEQUENCE</scope>
    <source>
        <strain evidence="4">Uno16</strain>
    </source>
</reference>
<accession>A0A402BG97</accession>
<comment type="similarity">
    <text evidence="1">Belongs to the thioredoxin family. DsbA subfamily.</text>
</comment>
<dbReference type="PANTHER" id="PTHR13887">
    <property type="entry name" value="GLUTATHIONE S-TRANSFERASE KAPPA"/>
    <property type="match status" value="1"/>
</dbReference>
<dbReference type="Pfam" id="PF13462">
    <property type="entry name" value="Thioredoxin_4"/>
    <property type="match status" value="1"/>
</dbReference>
<dbReference type="EMBL" id="BIFT01000002">
    <property type="protein sequence ID" value="GCE30349.1"/>
    <property type="molecule type" value="Genomic_DNA"/>
</dbReference>
<organism evidence="4 5">
    <name type="scientific">Dictyobacter alpinus</name>
    <dbReference type="NCBI Taxonomy" id="2014873"/>
    <lineage>
        <taxon>Bacteria</taxon>
        <taxon>Bacillati</taxon>
        <taxon>Chloroflexota</taxon>
        <taxon>Ktedonobacteria</taxon>
        <taxon>Ktedonobacterales</taxon>
        <taxon>Dictyobacteraceae</taxon>
        <taxon>Dictyobacter</taxon>
    </lineage>
</organism>
<dbReference type="Proteomes" id="UP000287171">
    <property type="component" value="Unassembled WGS sequence"/>
</dbReference>